<keyword evidence="2" id="KW-1185">Reference proteome</keyword>
<dbReference type="Proteomes" id="UP000274131">
    <property type="component" value="Unassembled WGS sequence"/>
</dbReference>
<accession>A0A0N4V924</accession>
<dbReference type="EMBL" id="UXUI01008513">
    <property type="protein sequence ID" value="VDD91694.1"/>
    <property type="molecule type" value="Genomic_DNA"/>
</dbReference>
<evidence type="ECO:0000313" key="1">
    <source>
        <dbReference type="EMBL" id="VDD91694.1"/>
    </source>
</evidence>
<dbReference type="OrthoDB" id="5859672at2759"/>
<proteinExistence type="predicted"/>
<sequence>MPKYSNAVVGEQYWTVVNRDGTLPLGRSSDEFIRMDSSGSCSDLRNAFVAFWSVNDHFGHYETFGQAHLENNQVCAQFSHRDGSTKRLCGGFRILSRSKYNQISNPFIFVRAEQASVHDAVTYLGKQPAKLTNRRTGESFYGTAKISEKIARGVDKKGDNVEVIFLLSVPPSKFFCST</sequence>
<dbReference type="AlphaFoldDB" id="A0A0N4V924"/>
<evidence type="ECO:0000313" key="2">
    <source>
        <dbReference type="Proteomes" id="UP000274131"/>
    </source>
</evidence>
<evidence type="ECO:0000313" key="3">
    <source>
        <dbReference type="WBParaSite" id="EVEC_0000689701-mRNA-1"/>
    </source>
</evidence>
<reference evidence="1 2" key="2">
    <citation type="submission" date="2018-10" db="EMBL/GenBank/DDBJ databases">
        <authorList>
            <consortium name="Pathogen Informatics"/>
        </authorList>
    </citation>
    <scope>NUCLEOTIDE SEQUENCE [LARGE SCALE GENOMIC DNA]</scope>
</reference>
<protein>
    <submittedName>
        <fullName evidence="3">Astacin domain-containing protein</fullName>
    </submittedName>
</protein>
<dbReference type="STRING" id="51028.A0A0N4V924"/>
<dbReference type="WBParaSite" id="EVEC_0000689701-mRNA-1">
    <property type="protein sequence ID" value="EVEC_0000689701-mRNA-1"/>
    <property type="gene ID" value="EVEC_0000689701"/>
</dbReference>
<organism evidence="3">
    <name type="scientific">Enterobius vermicularis</name>
    <name type="common">Human pinworm</name>
    <dbReference type="NCBI Taxonomy" id="51028"/>
    <lineage>
        <taxon>Eukaryota</taxon>
        <taxon>Metazoa</taxon>
        <taxon>Ecdysozoa</taxon>
        <taxon>Nematoda</taxon>
        <taxon>Chromadorea</taxon>
        <taxon>Rhabditida</taxon>
        <taxon>Spirurina</taxon>
        <taxon>Oxyuridomorpha</taxon>
        <taxon>Oxyuroidea</taxon>
        <taxon>Oxyuridae</taxon>
        <taxon>Enterobius</taxon>
    </lineage>
</organism>
<gene>
    <name evidence="1" type="ORF">EVEC_LOCUS6445</name>
</gene>
<reference evidence="3" key="1">
    <citation type="submission" date="2017-02" db="UniProtKB">
        <authorList>
            <consortium name="WormBaseParasite"/>
        </authorList>
    </citation>
    <scope>IDENTIFICATION</scope>
</reference>
<name>A0A0N4V924_ENTVE</name>